<dbReference type="Proteomes" id="UP000288805">
    <property type="component" value="Unassembled WGS sequence"/>
</dbReference>
<dbReference type="EMBL" id="QGNW01000596">
    <property type="protein sequence ID" value="RVW67256.1"/>
    <property type="molecule type" value="Genomic_DNA"/>
</dbReference>
<comment type="caution">
    <text evidence="1">The sequence shown here is derived from an EMBL/GenBank/DDBJ whole genome shotgun (WGS) entry which is preliminary data.</text>
</comment>
<sequence>MLQWVEVMTQKCINKKHDWRKLPPQQMWSCGSSSRQDMHHFQLSGTGPHSKIIKMAWLIGYMQGLSYMASSQYAMPPINEEVSRVSRCCIWYLRSRWNDCASSGRNWNVAMSKHSSSGMAELYSPNSPQLEAESALAA</sequence>
<name>A0A438G4Z6_VITVI</name>
<evidence type="ECO:0000313" key="1">
    <source>
        <dbReference type="EMBL" id="RVW67256.1"/>
    </source>
</evidence>
<protein>
    <submittedName>
        <fullName evidence="1">Uncharacterized protein</fullName>
    </submittedName>
</protein>
<organism evidence="1 2">
    <name type="scientific">Vitis vinifera</name>
    <name type="common">Grape</name>
    <dbReference type="NCBI Taxonomy" id="29760"/>
    <lineage>
        <taxon>Eukaryota</taxon>
        <taxon>Viridiplantae</taxon>
        <taxon>Streptophyta</taxon>
        <taxon>Embryophyta</taxon>
        <taxon>Tracheophyta</taxon>
        <taxon>Spermatophyta</taxon>
        <taxon>Magnoliopsida</taxon>
        <taxon>eudicotyledons</taxon>
        <taxon>Gunneridae</taxon>
        <taxon>Pentapetalae</taxon>
        <taxon>rosids</taxon>
        <taxon>Vitales</taxon>
        <taxon>Vitaceae</taxon>
        <taxon>Viteae</taxon>
        <taxon>Vitis</taxon>
    </lineage>
</organism>
<evidence type="ECO:0000313" key="2">
    <source>
        <dbReference type="Proteomes" id="UP000288805"/>
    </source>
</evidence>
<dbReference type="AlphaFoldDB" id="A0A438G4Z6"/>
<gene>
    <name evidence="1" type="ORF">CK203_063323</name>
</gene>
<accession>A0A438G4Z6</accession>
<proteinExistence type="predicted"/>
<reference evidence="1 2" key="1">
    <citation type="journal article" date="2018" name="PLoS Genet.">
        <title>Population sequencing reveals clonal diversity and ancestral inbreeding in the grapevine cultivar Chardonnay.</title>
        <authorList>
            <person name="Roach M.J."/>
            <person name="Johnson D.L."/>
            <person name="Bohlmann J."/>
            <person name="van Vuuren H.J."/>
            <person name="Jones S.J."/>
            <person name="Pretorius I.S."/>
            <person name="Schmidt S.A."/>
            <person name="Borneman A.R."/>
        </authorList>
    </citation>
    <scope>NUCLEOTIDE SEQUENCE [LARGE SCALE GENOMIC DNA]</scope>
    <source>
        <strain evidence="2">cv. Chardonnay</strain>
        <tissue evidence="1">Leaf</tissue>
    </source>
</reference>